<dbReference type="PANTHER" id="PTHR30033">
    <property type="entry name" value="FLAGELLAR HOOK-ASSOCIATED PROTEIN 1"/>
    <property type="match status" value="1"/>
</dbReference>
<dbReference type="Pfam" id="PF00460">
    <property type="entry name" value="Flg_bb_rod"/>
    <property type="match status" value="1"/>
</dbReference>
<protein>
    <recommendedName>
        <fullName evidence="4">Flagellar hook-associated protein 1</fullName>
    </recommendedName>
</protein>
<organism evidence="11 12">
    <name type="scientific">Noviherbaspirillum pedocola</name>
    <dbReference type="NCBI Taxonomy" id="2801341"/>
    <lineage>
        <taxon>Bacteria</taxon>
        <taxon>Pseudomonadati</taxon>
        <taxon>Pseudomonadota</taxon>
        <taxon>Betaproteobacteria</taxon>
        <taxon>Burkholderiales</taxon>
        <taxon>Oxalobacteraceae</taxon>
        <taxon>Noviherbaspirillum</taxon>
    </lineage>
</organism>
<keyword evidence="11" id="KW-0969">Cilium</keyword>
<evidence type="ECO:0000256" key="1">
    <source>
        <dbReference type="ARBA" id="ARBA00004365"/>
    </source>
</evidence>
<dbReference type="GO" id="GO:0005198">
    <property type="term" value="F:structural molecule activity"/>
    <property type="evidence" value="ECO:0007669"/>
    <property type="project" value="InterPro"/>
</dbReference>
<dbReference type="InterPro" id="IPR049119">
    <property type="entry name" value="FlgK_D2-like"/>
</dbReference>
<evidence type="ECO:0000313" key="12">
    <source>
        <dbReference type="Proteomes" id="UP000622890"/>
    </source>
</evidence>
<proteinExistence type="inferred from homology"/>
<evidence type="ECO:0000259" key="8">
    <source>
        <dbReference type="Pfam" id="PF06429"/>
    </source>
</evidence>
<feature type="domain" description="Flagellar basal-body/hook protein C-terminal" evidence="8">
    <location>
        <begin position="596"/>
        <end position="634"/>
    </location>
</feature>
<dbReference type="GO" id="GO:0005576">
    <property type="term" value="C:extracellular region"/>
    <property type="evidence" value="ECO:0007669"/>
    <property type="project" value="UniProtKB-SubCell"/>
</dbReference>
<feature type="domain" description="Flagellar hook-associated protein 1 D2-like" evidence="9">
    <location>
        <begin position="335"/>
        <end position="414"/>
    </location>
</feature>
<evidence type="ECO:0000256" key="4">
    <source>
        <dbReference type="ARBA" id="ARBA00016244"/>
    </source>
</evidence>
<dbReference type="InterPro" id="IPR010930">
    <property type="entry name" value="Flg_bb/hook_C_dom"/>
</dbReference>
<name>A0A934SXU8_9BURK</name>
<evidence type="ECO:0000313" key="11">
    <source>
        <dbReference type="EMBL" id="MBK4737031.1"/>
    </source>
</evidence>
<keyword evidence="5" id="KW-0964">Secreted</keyword>
<dbReference type="NCBIfam" id="TIGR02492">
    <property type="entry name" value="flgK_ends"/>
    <property type="match status" value="1"/>
</dbReference>
<dbReference type="InterPro" id="IPR053927">
    <property type="entry name" value="FlgK_helical"/>
</dbReference>
<keyword evidence="11" id="KW-0282">Flagellum</keyword>
<keyword evidence="6" id="KW-0975">Bacterial flagellum</keyword>
<dbReference type="RefSeq" id="WP_200594991.1">
    <property type="nucleotide sequence ID" value="NZ_JAEPBG010000009.1"/>
</dbReference>
<feature type="domain" description="Flagellar basal body rod protein N-terminal" evidence="7">
    <location>
        <begin position="5"/>
        <end position="35"/>
    </location>
</feature>
<keyword evidence="11" id="KW-0966">Cell projection</keyword>
<evidence type="ECO:0000259" key="10">
    <source>
        <dbReference type="Pfam" id="PF22638"/>
    </source>
</evidence>
<accession>A0A934SXU8</accession>
<dbReference type="PANTHER" id="PTHR30033:SF1">
    <property type="entry name" value="FLAGELLAR HOOK-ASSOCIATED PROTEIN 1"/>
    <property type="match status" value="1"/>
</dbReference>
<gene>
    <name evidence="11" type="primary">flgK</name>
    <name evidence="11" type="ORF">JJB74_20610</name>
</gene>
<dbReference type="PRINTS" id="PR01005">
    <property type="entry name" value="FLGHOOKAP1"/>
</dbReference>
<keyword evidence="12" id="KW-1185">Reference proteome</keyword>
<dbReference type="Pfam" id="PF21158">
    <property type="entry name" value="flgK_1st_1"/>
    <property type="match status" value="1"/>
</dbReference>
<dbReference type="GO" id="GO:0044780">
    <property type="term" value="P:bacterial-type flagellum assembly"/>
    <property type="evidence" value="ECO:0007669"/>
    <property type="project" value="InterPro"/>
</dbReference>
<dbReference type="Pfam" id="PF22638">
    <property type="entry name" value="FlgK_D1"/>
    <property type="match status" value="1"/>
</dbReference>
<sequence length="637" mass="64571">MSSILSVGQSALNAAQAGLVTTGHNIANANTAGYTRQVVTQQAAVGQDTGFGYVGKGTQVSGIARVYDQFLSSAVLNAQISKGQSNTYSAQISQVNNMLADSTSGLTPVLQDFFSSMQGMAADPGSAAARQAALSSANSLAGRFQDMNTQLADMRQGINGAMQGSVSNINGYAQQIAKLNDNIEKAEANGNSPNDLLDQRDQAVAQLAQEIKVSVVKQGNTYNVMIGNGQPIVVGAKNYNLSLAPSDTDSSRMEVAYTSGNGQTVQLAENSLTGGNLGGIVAFRAQTLDTAQNALGRIAITVGSALNAQNRLGNDAYGQPGGDIFTVAQPVVTASSHNADKTATATATINDPSQLTGSDYQLKIDSSGPPATWTVLRLSDNKSYTGSPTSLDGVTFGLGSTGSFAAGDSFLVRPTIAGASAAGGISVAISDPAKFAAAGAVSVTAASANTGTGTISAGTVSGDPSGTLRNPVTISFTSPTTYTVNGTGPGLPAANQTYTAGSDISYNGWTVQISGNPAAGDNFAIGPTGADKTGDNRNALALAKLQNTSTTGGVSFQGAYSQLVSQVGNKAREVQTASAAADAQYDSALAAQQGVSGVNLDEEASNLLKYQQAYQAAGKVMKAADDMFQVLMSLGGN</sequence>
<reference evidence="11" key="1">
    <citation type="submission" date="2021-01" db="EMBL/GenBank/DDBJ databases">
        <title>Genome sequence of strain Noviherbaspirillum sp. DKR-6.</title>
        <authorList>
            <person name="Chaudhary D.K."/>
        </authorList>
    </citation>
    <scope>NUCLEOTIDE SEQUENCE</scope>
    <source>
        <strain evidence="11">DKR-6</strain>
    </source>
</reference>
<dbReference type="SUPFAM" id="SSF64518">
    <property type="entry name" value="Phase 1 flagellin"/>
    <property type="match status" value="2"/>
</dbReference>
<evidence type="ECO:0000256" key="5">
    <source>
        <dbReference type="ARBA" id="ARBA00022525"/>
    </source>
</evidence>
<dbReference type="Proteomes" id="UP000622890">
    <property type="component" value="Unassembled WGS sequence"/>
</dbReference>
<evidence type="ECO:0000256" key="2">
    <source>
        <dbReference type="ARBA" id="ARBA00004613"/>
    </source>
</evidence>
<dbReference type="GO" id="GO:0009424">
    <property type="term" value="C:bacterial-type flagellum hook"/>
    <property type="evidence" value="ECO:0007669"/>
    <property type="project" value="InterPro"/>
</dbReference>
<comment type="similarity">
    <text evidence="3">Belongs to the flagella basal body rod proteins family.</text>
</comment>
<dbReference type="AlphaFoldDB" id="A0A934SXU8"/>
<comment type="caution">
    <text evidence="11">The sequence shown here is derived from an EMBL/GenBank/DDBJ whole genome shotgun (WGS) entry which is preliminary data.</text>
</comment>
<dbReference type="EMBL" id="JAEPBG010000009">
    <property type="protein sequence ID" value="MBK4737031.1"/>
    <property type="molecule type" value="Genomic_DNA"/>
</dbReference>
<evidence type="ECO:0000259" key="7">
    <source>
        <dbReference type="Pfam" id="PF00460"/>
    </source>
</evidence>
<evidence type="ECO:0000256" key="3">
    <source>
        <dbReference type="ARBA" id="ARBA00009677"/>
    </source>
</evidence>
<evidence type="ECO:0000259" key="9">
    <source>
        <dbReference type="Pfam" id="PF21158"/>
    </source>
</evidence>
<comment type="subcellular location">
    <subcellularLocation>
        <location evidence="1">Bacterial flagellum</location>
    </subcellularLocation>
    <subcellularLocation>
        <location evidence="2">Secreted</location>
    </subcellularLocation>
</comment>
<dbReference type="InterPro" id="IPR001444">
    <property type="entry name" value="Flag_bb_rod_N"/>
</dbReference>
<evidence type="ECO:0000256" key="6">
    <source>
        <dbReference type="ARBA" id="ARBA00023143"/>
    </source>
</evidence>
<feature type="domain" description="Flagellar hook-associated protein FlgK helical" evidence="10">
    <location>
        <begin position="92"/>
        <end position="325"/>
    </location>
</feature>
<dbReference type="InterPro" id="IPR002371">
    <property type="entry name" value="FlgK"/>
</dbReference>
<dbReference type="Pfam" id="PF06429">
    <property type="entry name" value="Flg_bbr_C"/>
    <property type="match status" value="1"/>
</dbReference>